<accession>A0A4S8MJ90</accession>
<dbReference type="EMBL" id="ML179079">
    <property type="protein sequence ID" value="THV02254.1"/>
    <property type="molecule type" value="Genomic_DNA"/>
</dbReference>
<evidence type="ECO:0000313" key="1">
    <source>
        <dbReference type="EMBL" id="THV02254.1"/>
    </source>
</evidence>
<sequence>MFNILTRAFANLTGLNLNTIPHQNSPQSGNFYPSEDDVAVVRQDLLCFLPLELVDEILDYAEYWPRIFDCRRALIDIPGGRSCCYLVTQPVPGDSEPGENTGPVRHRSIREVKFQICSRDQGWGGENEHRGTYDGSWTWFETVILPPPAQFGHPSWYRDLLDGWPRLPPNVLQMLFGQDGQDRRWHIQSNVTASRKLREHTVTWTIDEENYGDQRYDQFKGRINCGHEVVRSLEAGDRLIIVARALFPGWVNHVDSASVEIFYFMR</sequence>
<reference evidence="1 2" key="1">
    <citation type="journal article" date="2019" name="Nat. Ecol. Evol.">
        <title>Megaphylogeny resolves global patterns of mushroom evolution.</title>
        <authorList>
            <person name="Varga T."/>
            <person name="Krizsan K."/>
            <person name="Foldi C."/>
            <person name="Dima B."/>
            <person name="Sanchez-Garcia M."/>
            <person name="Sanchez-Ramirez S."/>
            <person name="Szollosi G.J."/>
            <person name="Szarkandi J.G."/>
            <person name="Papp V."/>
            <person name="Albert L."/>
            <person name="Andreopoulos W."/>
            <person name="Angelini C."/>
            <person name="Antonin V."/>
            <person name="Barry K.W."/>
            <person name="Bougher N.L."/>
            <person name="Buchanan P."/>
            <person name="Buyck B."/>
            <person name="Bense V."/>
            <person name="Catcheside P."/>
            <person name="Chovatia M."/>
            <person name="Cooper J."/>
            <person name="Damon W."/>
            <person name="Desjardin D."/>
            <person name="Finy P."/>
            <person name="Geml J."/>
            <person name="Haridas S."/>
            <person name="Hughes K."/>
            <person name="Justo A."/>
            <person name="Karasinski D."/>
            <person name="Kautmanova I."/>
            <person name="Kiss B."/>
            <person name="Kocsube S."/>
            <person name="Kotiranta H."/>
            <person name="LaButti K.M."/>
            <person name="Lechner B.E."/>
            <person name="Liimatainen K."/>
            <person name="Lipzen A."/>
            <person name="Lukacs Z."/>
            <person name="Mihaltcheva S."/>
            <person name="Morgado L.N."/>
            <person name="Niskanen T."/>
            <person name="Noordeloos M.E."/>
            <person name="Ohm R.A."/>
            <person name="Ortiz-Santana B."/>
            <person name="Ovrebo C."/>
            <person name="Racz N."/>
            <person name="Riley R."/>
            <person name="Savchenko A."/>
            <person name="Shiryaev A."/>
            <person name="Soop K."/>
            <person name="Spirin V."/>
            <person name="Szebenyi C."/>
            <person name="Tomsovsky M."/>
            <person name="Tulloss R.E."/>
            <person name="Uehling J."/>
            <person name="Grigoriev I.V."/>
            <person name="Vagvolgyi C."/>
            <person name="Papp T."/>
            <person name="Martin F.M."/>
            <person name="Miettinen O."/>
            <person name="Hibbett D.S."/>
            <person name="Nagy L.G."/>
        </authorList>
    </citation>
    <scope>NUCLEOTIDE SEQUENCE [LARGE SCALE GENOMIC DNA]</scope>
    <source>
        <strain evidence="1 2">CBS 962.96</strain>
    </source>
</reference>
<gene>
    <name evidence="1" type="ORF">K435DRAFT_963274</name>
</gene>
<keyword evidence="2" id="KW-1185">Reference proteome</keyword>
<dbReference type="AlphaFoldDB" id="A0A4S8MJ90"/>
<evidence type="ECO:0000313" key="2">
    <source>
        <dbReference type="Proteomes" id="UP000297245"/>
    </source>
</evidence>
<organism evidence="1 2">
    <name type="scientific">Dendrothele bispora (strain CBS 962.96)</name>
    <dbReference type="NCBI Taxonomy" id="1314807"/>
    <lineage>
        <taxon>Eukaryota</taxon>
        <taxon>Fungi</taxon>
        <taxon>Dikarya</taxon>
        <taxon>Basidiomycota</taxon>
        <taxon>Agaricomycotina</taxon>
        <taxon>Agaricomycetes</taxon>
        <taxon>Agaricomycetidae</taxon>
        <taxon>Agaricales</taxon>
        <taxon>Agaricales incertae sedis</taxon>
        <taxon>Dendrothele</taxon>
    </lineage>
</organism>
<dbReference type="Proteomes" id="UP000297245">
    <property type="component" value="Unassembled WGS sequence"/>
</dbReference>
<protein>
    <submittedName>
        <fullName evidence="1">Uncharacterized protein</fullName>
    </submittedName>
</protein>
<name>A0A4S8MJ90_DENBC</name>
<dbReference type="OrthoDB" id="66095at2759"/>
<proteinExistence type="predicted"/>